<evidence type="ECO:0000313" key="3">
    <source>
        <dbReference type="Proteomes" id="UP000422615"/>
    </source>
</evidence>
<dbReference type="InterPro" id="IPR055623">
    <property type="entry name" value="DUF7199"/>
</dbReference>
<proteinExistence type="predicted"/>
<feature type="compositionally biased region" description="Basic and acidic residues" evidence="1">
    <location>
        <begin position="54"/>
        <end position="68"/>
    </location>
</feature>
<protein>
    <recommendedName>
        <fullName evidence="4">RDF protein</fullName>
    </recommendedName>
</protein>
<evidence type="ECO:0000313" key="2">
    <source>
        <dbReference type="EMBL" id="QGJ97355.1"/>
    </source>
</evidence>
<gene>
    <name evidence="2" type="primary">75</name>
    <name evidence="2" type="ORF">PBI_ISCA_75</name>
</gene>
<evidence type="ECO:0000256" key="1">
    <source>
        <dbReference type="SAM" id="MobiDB-lite"/>
    </source>
</evidence>
<reference evidence="2 3" key="1">
    <citation type="submission" date="2019-10" db="EMBL/GenBank/DDBJ databases">
        <authorList>
            <person name="Garlena R.A."/>
            <person name="Russell D.A."/>
            <person name="Pope W.H."/>
            <person name="Jacobs-Sera D."/>
            <person name="Hatfull G.F."/>
        </authorList>
    </citation>
    <scope>NUCLEOTIDE SEQUENCE [LARGE SCALE GENOMIC DNA]</scope>
</reference>
<accession>A0A649VZF9</accession>
<organism evidence="2 3">
    <name type="scientific">Mycobacterium phage Isca</name>
    <dbReference type="NCBI Taxonomy" id="2656583"/>
    <lineage>
        <taxon>Viruses</taxon>
        <taxon>Duplodnaviria</taxon>
        <taxon>Heunggongvirae</taxon>
        <taxon>Uroviricota</taxon>
        <taxon>Caudoviricetes</taxon>
        <taxon>Veracruzvirus</taxon>
        <taxon>Veracruzvirus rockstar</taxon>
    </lineage>
</organism>
<sequence>MMRVFASILAALGLLLLTPVSAQASPTCEYRSAAHIAEHGGLKADSAWHVAHGDRPTCDPDRHSDESTVVKAPTNNDSDRDEGKKSRFCRKHWFC</sequence>
<evidence type="ECO:0008006" key="4">
    <source>
        <dbReference type="Google" id="ProtNLM"/>
    </source>
</evidence>
<feature type="region of interest" description="Disordered" evidence="1">
    <location>
        <begin position="54"/>
        <end position="86"/>
    </location>
</feature>
<name>A0A649VZF9_9CAUD</name>
<dbReference type="EMBL" id="MN586063">
    <property type="protein sequence ID" value="QGJ97355.1"/>
    <property type="molecule type" value="Genomic_DNA"/>
</dbReference>
<dbReference type="Pfam" id="PF23829">
    <property type="entry name" value="DUF7199"/>
    <property type="match status" value="1"/>
</dbReference>
<dbReference type="Proteomes" id="UP000422615">
    <property type="component" value="Segment"/>
</dbReference>